<name>A0A0F9XJW1_9ZZZZ</name>
<dbReference type="EMBL" id="LAZR01000095">
    <property type="protein sequence ID" value="KKN92338.1"/>
    <property type="molecule type" value="Genomic_DNA"/>
</dbReference>
<reference evidence="1" key="1">
    <citation type="journal article" date="2015" name="Nature">
        <title>Complex archaea that bridge the gap between prokaryotes and eukaryotes.</title>
        <authorList>
            <person name="Spang A."/>
            <person name="Saw J.H."/>
            <person name="Jorgensen S.L."/>
            <person name="Zaremba-Niedzwiedzka K."/>
            <person name="Martijn J."/>
            <person name="Lind A.E."/>
            <person name="van Eijk R."/>
            <person name="Schleper C."/>
            <person name="Guy L."/>
            <person name="Ettema T.J."/>
        </authorList>
    </citation>
    <scope>NUCLEOTIDE SEQUENCE</scope>
</reference>
<sequence>MRGTSVSYIGSGKGAAMWIEWNGIQYTDMETYYREVILSMPKEGDTFLGAQTHLDALAYLGHGGLFVTELDEADVYVDDWMVSGAFITHKHLEFGMVKNSGWVDGTVECQLSHGACELCGKVIPGEIEMMYYFYRLDG</sequence>
<gene>
    <name evidence="1" type="ORF">LCGC14_0208290</name>
</gene>
<comment type="caution">
    <text evidence="1">The sequence shown here is derived from an EMBL/GenBank/DDBJ whole genome shotgun (WGS) entry which is preliminary data.</text>
</comment>
<proteinExistence type="predicted"/>
<evidence type="ECO:0000313" key="1">
    <source>
        <dbReference type="EMBL" id="KKN92338.1"/>
    </source>
</evidence>
<organism evidence="1">
    <name type="scientific">marine sediment metagenome</name>
    <dbReference type="NCBI Taxonomy" id="412755"/>
    <lineage>
        <taxon>unclassified sequences</taxon>
        <taxon>metagenomes</taxon>
        <taxon>ecological metagenomes</taxon>
    </lineage>
</organism>
<dbReference type="AlphaFoldDB" id="A0A0F9XJW1"/>
<protein>
    <submittedName>
        <fullName evidence="1">Uncharacterized protein</fullName>
    </submittedName>
</protein>
<accession>A0A0F9XJW1</accession>